<comment type="caution">
    <text evidence="4">The sequence shown here is derived from an EMBL/GenBank/DDBJ whole genome shotgun (WGS) entry which is preliminary data.</text>
</comment>
<evidence type="ECO:0000256" key="2">
    <source>
        <dbReference type="ARBA" id="ARBA00023315"/>
    </source>
</evidence>
<reference evidence="4 5" key="1">
    <citation type="submission" date="2019-07" db="EMBL/GenBank/DDBJ databases">
        <title>Rhodococcus cavernicolus sp. nov., isolated from a cave.</title>
        <authorList>
            <person name="Lee S.D."/>
        </authorList>
    </citation>
    <scope>NUCLEOTIDE SEQUENCE [LARGE SCALE GENOMIC DNA]</scope>
    <source>
        <strain evidence="4 5">C1-24</strain>
    </source>
</reference>
<protein>
    <submittedName>
        <fullName evidence="4">GNAT family N-acetyltransferase</fullName>
    </submittedName>
</protein>
<dbReference type="InterPro" id="IPR050832">
    <property type="entry name" value="Bact_Acetyltransf"/>
</dbReference>
<dbReference type="AlphaFoldDB" id="A0A5A7S977"/>
<dbReference type="GO" id="GO:0016747">
    <property type="term" value="F:acyltransferase activity, transferring groups other than amino-acyl groups"/>
    <property type="evidence" value="ECO:0007669"/>
    <property type="project" value="InterPro"/>
</dbReference>
<name>A0A5A7S977_9NOCA</name>
<dbReference type="Gene3D" id="3.40.630.30">
    <property type="match status" value="1"/>
</dbReference>
<dbReference type="OrthoDB" id="70840at2"/>
<dbReference type="InterPro" id="IPR000182">
    <property type="entry name" value="GNAT_dom"/>
</dbReference>
<dbReference type="InterPro" id="IPR016181">
    <property type="entry name" value="Acyl_CoA_acyltransferase"/>
</dbReference>
<evidence type="ECO:0000313" key="4">
    <source>
        <dbReference type="EMBL" id="KAA0021095.1"/>
    </source>
</evidence>
<dbReference type="SUPFAM" id="SSF55729">
    <property type="entry name" value="Acyl-CoA N-acyltransferases (Nat)"/>
    <property type="match status" value="1"/>
</dbReference>
<gene>
    <name evidence="4" type="ORF">FOY51_20985</name>
</gene>
<evidence type="ECO:0000313" key="5">
    <source>
        <dbReference type="Proteomes" id="UP000322244"/>
    </source>
</evidence>
<dbReference type="PANTHER" id="PTHR43877:SF2">
    <property type="entry name" value="AMINOALKYLPHOSPHONATE N-ACETYLTRANSFERASE-RELATED"/>
    <property type="match status" value="1"/>
</dbReference>
<feature type="domain" description="N-acetyltransferase" evidence="3">
    <location>
        <begin position="1"/>
        <end position="132"/>
    </location>
</feature>
<evidence type="ECO:0000259" key="3">
    <source>
        <dbReference type="PROSITE" id="PS51186"/>
    </source>
</evidence>
<keyword evidence="1 4" id="KW-0808">Transferase</keyword>
<keyword evidence="2" id="KW-0012">Acyltransferase</keyword>
<dbReference type="RefSeq" id="WP_149432214.1">
    <property type="nucleotide sequence ID" value="NZ_VLNY01000012.1"/>
</dbReference>
<dbReference type="Proteomes" id="UP000322244">
    <property type="component" value="Unassembled WGS sequence"/>
</dbReference>
<dbReference type="EMBL" id="VLNY01000012">
    <property type="protein sequence ID" value="KAA0021095.1"/>
    <property type="molecule type" value="Genomic_DNA"/>
</dbReference>
<dbReference type="PANTHER" id="PTHR43877">
    <property type="entry name" value="AMINOALKYLPHOSPHONATE N-ACETYLTRANSFERASE-RELATED-RELATED"/>
    <property type="match status" value="1"/>
</dbReference>
<sequence>MSAAYAKSLYPAENCFMLDVHELEGPDVSFYLASLDAIAVGTAALVCKDGAAAELKAMFVHPDARGSGVAGALLGRVETDARDRGVDEIVLETGTLHTMARQLYRKHGYREIPLFGQYIGEQFSVCMAKNIH</sequence>
<organism evidence="4 5">
    <name type="scientific">Antrihabitans cavernicola</name>
    <dbReference type="NCBI Taxonomy" id="2495913"/>
    <lineage>
        <taxon>Bacteria</taxon>
        <taxon>Bacillati</taxon>
        <taxon>Actinomycetota</taxon>
        <taxon>Actinomycetes</taxon>
        <taxon>Mycobacteriales</taxon>
        <taxon>Nocardiaceae</taxon>
        <taxon>Antrihabitans</taxon>
    </lineage>
</organism>
<proteinExistence type="predicted"/>
<dbReference type="CDD" id="cd04301">
    <property type="entry name" value="NAT_SF"/>
    <property type="match status" value="1"/>
</dbReference>
<keyword evidence="5" id="KW-1185">Reference proteome</keyword>
<dbReference type="Pfam" id="PF13508">
    <property type="entry name" value="Acetyltransf_7"/>
    <property type="match status" value="1"/>
</dbReference>
<evidence type="ECO:0000256" key="1">
    <source>
        <dbReference type="ARBA" id="ARBA00022679"/>
    </source>
</evidence>
<accession>A0A5A7S977</accession>
<dbReference type="PROSITE" id="PS51186">
    <property type="entry name" value="GNAT"/>
    <property type="match status" value="1"/>
</dbReference>